<organism evidence="1 2">
    <name type="scientific">Goodea atripinnis</name>
    <dbReference type="NCBI Taxonomy" id="208336"/>
    <lineage>
        <taxon>Eukaryota</taxon>
        <taxon>Metazoa</taxon>
        <taxon>Chordata</taxon>
        <taxon>Craniata</taxon>
        <taxon>Vertebrata</taxon>
        <taxon>Euteleostomi</taxon>
        <taxon>Actinopterygii</taxon>
        <taxon>Neopterygii</taxon>
        <taxon>Teleostei</taxon>
        <taxon>Neoteleostei</taxon>
        <taxon>Acanthomorphata</taxon>
        <taxon>Ovalentaria</taxon>
        <taxon>Atherinomorphae</taxon>
        <taxon>Cyprinodontiformes</taxon>
        <taxon>Goodeidae</taxon>
        <taxon>Goodea</taxon>
    </lineage>
</organism>
<reference evidence="1 2" key="1">
    <citation type="submission" date="2021-06" db="EMBL/GenBank/DDBJ databases">
        <authorList>
            <person name="Palmer J.M."/>
        </authorList>
    </citation>
    <scope>NUCLEOTIDE SEQUENCE [LARGE SCALE GENOMIC DNA]</scope>
    <source>
        <strain evidence="1 2">GA_2019</strain>
        <tissue evidence="1">Muscle</tissue>
    </source>
</reference>
<sequence length="157" mass="17254">MFSASPTWLVANNISYSFLLAETFYSSIKAIFWSVRLTVALSTHSPACAVDFCSSSGLTIGCFSKQCFPCLPVSSSGQIRSLCSQEELESIAGISGFPYWTCCPCDPKSDHPKTIDGSRHFVALDFIKADLGKGGKYKCTPHFWCFKTMHQFSSTSQ</sequence>
<accession>A0ABV0P222</accession>
<gene>
    <name evidence="1" type="ORF">GOODEAATRI_028635</name>
</gene>
<dbReference type="EMBL" id="JAHRIO010053999">
    <property type="protein sequence ID" value="MEQ2176502.1"/>
    <property type="molecule type" value="Genomic_DNA"/>
</dbReference>
<name>A0ABV0P222_9TELE</name>
<proteinExistence type="predicted"/>
<evidence type="ECO:0000313" key="2">
    <source>
        <dbReference type="Proteomes" id="UP001476798"/>
    </source>
</evidence>
<protein>
    <submittedName>
        <fullName evidence="1">Uncharacterized protein</fullName>
    </submittedName>
</protein>
<comment type="caution">
    <text evidence="1">The sequence shown here is derived from an EMBL/GenBank/DDBJ whole genome shotgun (WGS) entry which is preliminary data.</text>
</comment>
<dbReference type="Proteomes" id="UP001476798">
    <property type="component" value="Unassembled WGS sequence"/>
</dbReference>
<keyword evidence="2" id="KW-1185">Reference proteome</keyword>
<evidence type="ECO:0000313" key="1">
    <source>
        <dbReference type="EMBL" id="MEQ2176502.1"/>
    </source>
</evidence>